<name>A0A2Z7BCA5_9LAMI</name>
<proteinExistence type="predicted"/>
<dbReference type="EMBL" id="KV007081">
    <property type="protein sequence ID" value="KZV31880.1"/>
    <property type="molecule type" value="Genomic_DNA"/>
</dbReference>
<organism evidence="1 2">
    <name type="scientific">Dorcoceras hygrometricum</name>
    <dbReference type="NCBI Taxonomy" id="472368"/>
    <lineage>
        <taxon>Eukaryota</taxon>
        <taxon>Viridiplantae</taxon>
        <taxon>Streptophyta</taxon>
        <taxon>Embryophyta</taxon>
        <taxon>Tracheophyta</taxon>
        <taxon>Spermatophyta</taxon>
        <taxon>Magnoliopsida</taxon>
        <taxon>eudicotyledons</taxon>
        <taxon>Gunneridae</taxon>
        <taxon>Pentapetalae</taxon>
        <taxon>asterids</taxon>
        <taxon>lamiids</taxon>
        <taxon>Lamiales</taxon>
        <taxon>Gesneriaceae</taxon>
        <taxon>Didymocarpoideae</taxon>
        <taxon>Trichosporeae</taxon>
        <taxon>Loxocarpinae</taxon>
        <taxon>Dorcoceras</taxon>
    </lineage>
</organism>
<protein>
    <submittedName>
        <fullName evidence="1">Leucine-rich repeat containing protein</fullName>
    </submittedName>
</protein>
<gene>
    <name evidence="1" type="ORF">F511_33577</name>
</gene>
<evidence type="ECO:0000313" key="1">
    <source>
        <dbReference type="EMBL" id="KZV31880.1"/>
    </source>
</evidence>
<accession>A0A2Z7BCA5</accession>
<dbReference type="Proteomes" id="UP000250235">
    <property type="component" value="Unassembled WGS sequence"/>
</dbReference>
<evidence type="ECO:0000313" key="2">
    <source>
        <dbReference type="Proteomes" id="UP000250235"/>
    </source>
</evidence>
<reference evidence="1 2" key="1">
    <citation type="journal article" date="2015" name="Proc. Natl. Acad. Sci. U.S.A.">
        <title>The resurrection genome of Boea hygrometrica: A blueprint for survival of dehydration.</title>
        <authorList>
            <person name="Xiao L."/>
            <person name="Yang G."/>
            <person name="Zhang L."/>
            <person name="Yang X."/>
            <person name="Zhao S."/>
            <person name="Ji Z."/>
            <person name="Zhou Q."/>
            <person name="Hu M."/>
            <person name="Wang Y."/>
            <person name="Chen M."/>
            <person name="Xu Y."/>
            <person name="Jin H."/>
            <person name="Xiao X."/>
            <person name="Hu G."/>
            <person name="Bao F."/>
            <person name="Hu Y."/>
            <person name="Wan P."/>
            <person name="Li L."/>
            <person name="Deng X."/>
            <person name="Kuang T."/>
            <person name="Xiang C."/>
            <person name="Zhu J.K."/>
            <person name="Oliver M.J."/>
            <person name="He Y."/>
        </authorList>
    </citation>
    <scope>NUCLEOTIDE SEQUENCE [LARGE SCALE GENOMIC DNA]</scope>
    <source>
        <strain evidence="2">cv. XS01</strain>
    </source>
</reference>
<sequence>MPRAARLRITARRVCAWVATLCERACSISDWRLNGLAACATCSAMGARVLRDERSDTRLDMHDSRATSSAIVETCTRRFPGSGAAARPLVCPYQLDSNLLPISEKTLHLSCSPRWSASEFFWINAELRQCANTARTFSCPLGSIEAYRVLPTYGFFLIYIYGGLLKLVQSLIGTARRSAAGSLVGVFYATPFHLVGTLRFGVARAISSKNPCYSLTLISRWFERSADGSSADLRYATSFGLVAATPFWVVFKGVRYCCCWKQQLDIFD</sequence>
<keyword evidence="2" id="KW-1185">Reference proteome</keyword>
<dbReference type="AlphaFoldDB" id="A0A2Z7BCA5"/>